<dbReference type="InterPro" id="IPR050709">
    <property type="entry name" value="Biotin_Carboxyl_Carrier/Decarb"/>
</dbReference>
<evidence type="ECO:0000256" key="3">
    <source>
        <dbReference type="ARBA" id="ARBA00017562"/>
    </source>
</evidence>
<keyword evidence="8 9" id="KW-0092">Biotin</keyword>
<gene>
    <name evidence="12" type="primary">accB</name>
    <name evidence="12" type="ORF">ACFOW6_00305</name>
</gene>
<evidence type="ECO:0000313" key="12">
    <source>
        <dbReference type="EMBL" id="MFC4349974.1"/>
    </source>
</evidence>
<comment type="caution">
    <text evidence="12">The sequence shown here is derived from an EMBL/GenBank/DDBJ whole genome shotgun (WGS) entry which is preliminary data.</text>
</comment>
<dbReference type="SUPFAM" id="SSF51230">
    <property type="entry name" value="Single hybrid motif"/>
    <property type="match status" value="1"/>
</dbReference>
<evidence type="ECO:0000256" key="5">
    <source>
        <dbReference type="ARBA" id="ARBA00022832"/>
    </source>
</evidence>
<keyword evidence="4 9" id="KW-0444">Lipid biosynthesis</keyword>
<proteinExistence type="predicted"/>
<dbReference type="InterPro" id="IPR001249">
    <property type="entry name" value="AcCoA_biotinCC"/>
</dbReference>
<keyword evidence="6 9" id="KW-0443">Lipid metabolism</keyword>
<dbReference type="Gene3D" id="2.40.50.100">
    <property type="match status" value="1"/>
</dbReference>
<dbReference type="Proteomes" id="UP001595799">
    <property type="component" value="Unassembled WGS sequence"/>
</dbReference>
<dbReference type="CDD" id="cd06850">
    <property type="entry name" value="biotinyl_domain"/>
    <property type="match status" value="1"/>
</dbReference>
<evidence type="ECO:0000256" key="2">
    <source>
        <dbReference type="ARBA" id="ARBA00005194"/>
    </source>
</evidence>
<dbReference type="PANTHER" id="PTHR45266">
    <property type="entry name" value="OXALOACETATE DECARBOXYLASE ALPHA CHAIN"/>
    <property type="match status" value="1"/>
</dbReference>
<dbReference type="PROSITE" id="PS00188">
    <property type="entry name" value="BIOTIN"/>
    <property type="match status" value="1"/>
</dbReference>
<keyword evidence="13" id="KW-1185">Reference proteome</keyword>
<keyword evidence="12" id="KW-0436">Ligase</keyword>
<dbReference type="InterPro" id="IPR000089">
    <property type="entry name" value="Biotin_lipoyl"/>
</dbReference>
<comment type="pathway">
    <text evidence="2 9">Lipid metabolism; fatty acid biosynthesis.</text>
</comment>
<evidence type="ECO:0000256" key="7">
    <source>
        <dbReference type="ARBA" id="ARBA00023160"/>
    </source>
</evidence>
<dbReference type="PRINTS" id="PR01071">
    <property type="entry name" value="ACOABIOTINCC"/>
</dbReference>
<dbReference type="Pfam" id="PF00364">
    <property type="entry name" value="Biotin_lipoyl"/>
    <property type="match status" value="1"/>
</dbReference>
<accession>A0ABV8UFE8</accession>
<evidence type="ECO:0000256" key="10">
    <source>
        <dbReference type="SAM" id="MobiDB-lite"/>
    </source>
</evidence>
<dbReference type="EMBL" id="JBHSCW010000001">
    <property type="protein sequence ID" value="MFC4349974.1"/>
    <property type="molecule type" value="Genomic_DNA"/>
</dbReference>
<dbReference type="PANTHER" id="PTHR45266:SF3">
    <property type="entry name" value="OXALOACETATE DECARBOXYLASE ALPHA CHAIN"/>
    <property type="match status" value="1"/>
</dbReference>
<keyword evidence="7 9" id="KW-0275">Fatty acid biosynthesis</keyword>
<evidence type="ECO:0000256" key="8">
    <source>
        <dbReference type="ARBA" id="ARBA00023267"/>
    </source>
</evidence>
<dbReference type="GO" id="GO:0003989">
    <property type="term" value="F:acetyl-CoA carboxylase activity"/>
    <property type="evidence" value="ECO:0007669"/>
    <property type="project" value="UniProtKB-EC"/>
</dbReference>
<protein>
    <recommendedName>
        <fullName evidence="3 9">Biotin carboxyl carrier protein of acetyl-CoA carboxylase</fullName>
    </recommendedName>
</protein>
<evidence type="ECO:0000256" key="6">
    <source>
        <dbReference type="ARBA" id="ARBA00023098"/>
    </source>
</evidence>
<evidence type="ECO:0000259" key="11">
    <source>
        <dbReference type="PROSITE" id="PS50968"/>
    </source>
</evidence>
<dbReference type="PROSITE" id="PS50968">
    <property type="entry name" value="BIOTINYL_LIPOYL"/>
    <property type="match status" value="1"/>
</dbReference>
<dbReference type="RefSeq" id="WP_382419972.1">
    <property type="nucleotide sequence ID" value="NZ_JBHSCW010000001.1"/>
</dbReference>
<dbReference type="InterPro" id="IPR001882">
    <property type="entry name" value="Biotin_BS"/>
</dbReference>
<comment type="function">
    <text evidence="1 9">This protein is a component of the acetyl coenzyme A carboxylase complex; first, biotin carboxylase catalyzes the carboxylation of the carrier protein and then the transcarboxylase transfers the carboxyl group to form malonyl-CoA.</text>
</comment>
<evidence type="ECO:0000313" key="13">
    <source>
        <dbReference type="Proteomes" id="UP001595799"/>
    </source>
</evidence>
<evidence type="ECO:0000256" key="4">
    <source>
        <dbReference type="ARBA" id="ARBA00022516"/>
    </source>
</evidence>
<feature type="domain" description="Lipoyl-binding" evidence="11">
    <location>
        <begin position="74"/>
        <end position="150"/>
    </location>
</feature>
<feature type="region of interest" description="Disordered" evidence="10">
    <location>
        <begin position="47"/>
        <end position="71"/>
    </location>
</feature>
<keyword evidence="5 9" id="KW-0276">Fatty acid metabolism</keyword>
<sequence length="150" mass="15555">MTGKFPFDEDAVRKLAGILEETGLSEIEVESGDARIRVAKNQTVVASAPAAAGTPAAPPAPTAGADLEEPQETGHVVASPMVGTIYLSPEPGAAPYVSVGDKVTEGQTLLIVEAMKVMNTLPSPVSGVVRKILVDDGHPVEFDEPLIVIE</sequence>
<dbReference type="InterPro" id="IPR011053">
    <property type="entry name" value="Single_hybrid_motif"/>
</dbReference>
<evidence type="ECO:0000256" key="1">
    <source>
        <dbReference type="ARBA" id="ARBA00003761"/>
    </source>
</evidence>
<dbReference type="NCBIfam" id="TIGR00531">
    <property type="entry name" value="BCCP"/>
    <property type="match status" value="1"/>
</dbReference>
<organism evidence="12 13">
    <name type="scientific">Fodinicurvata halophila</name>
    <dbReference type="NCBI Taxonomy" id="1419723"/>
    <lineage>
        <taxon>Bacteria</taxon>
        <taxon>Pseudomonadati</taxon>
        <taxon>Pseudomonadota</taxon>
        <taxon>Alphaproteobacteria</taxon>
        <taxon>Rhodospirillales</taxon>
        <taxon>Rhodovibrionaceae</taxon>
        <taxon>Fodinicurvata</taxon>
    </lineage>
</organism>
<name>A0ABV8UFE8_9PROT</name>
<evidence type="ECO:0000256" key="9">
    <source>
        <dbReference type="RuleBase" id="RU364072"/>
    </source>
</evidence>
<reference evidence="13" key="1">
    <citation type="journal article" date="2019" name="Int. J. Syst. Evol. Microbiol.">
        <title>The Global Catalogue of Microorganisms (GCM) 10K type strain sequencing project: providing services to taxonomists for standard genome sequencing and annotation.</title>
        <authorList>
            <consortium name="The Broad Institute Genomics Platform"/>
            <consortium name="The Broad Institute Genome Sequencing Center for Infectious Disease"/>
            <person name="Wu L."/>
            <person name="Ma J."/>
        </authorList>
    </citation>
    <scope>NUCLEOTIDE SEQUENCE [LARGE SCALE GENOMIC DNA]</scope>
    <source>
        <strain evidence="13">CECT 8472</strain>
    </source>
</reference>